<protein>
    <recommendedName>
        <fullName evidence="2">diguanylate cyclase</fullName>
        <ecNumber evidence="2">2.7.7.65</ecNumber>
    </recommendedName>
</protein>
<evidence type="ECO:0000256" key="1">
    <source>
        <dbReference type="ARBA" id="ARBA00001946"/>
    </source>
</evidence>
<evidence type="ECO:0000256" key="5">
    <source>
        <dbReference type="SAM" id="Phobius"/>
    </source>
</evidence>
<keyword evidence="5" id="KW-0812">Transmembrane</keyword>
<dbReference type="Gene3D" id="3.30.70.270">
    <property type="match status" value="1"/>
</dbReference>
<feature type="domain" description="GGDEF" evidence="7">
    <location>
        <begin position="440"/>
        <end position="577"/>
    </location>
</feature>
<comment type="caution">
    <text evidence="8">The sequence shown here is derived from an EMBL/GenBank/DDBJ whole genome shotgun (WGS) entry which is preliminary data.</text>
</comment>
<name>A0A840UH52_9GAMM</name>
<comment type="catalytic activity">
    <reaction evidence="3">
        <text>2 GTP = 3',3'-c-di-GMP + 2 diphosphate</text>
        <dbReference type="Rhea" id="RHEA:24898"/>
        <dbReference type="ChEBI" id="CHEBI:33019"/>
        <dbReference type="ChEBI" id="CHEBI:37565"/>
        <dbReference type="ChEBI" id="CHEBI:58805"/>
        <dbReference type="EC" id="2.7.7.65"/>
    </reaction>
</comment>
<dbReference type="NCBIfam" id="TIGR00254">
    <property type="entry name" value="GGDEF"/>
    <property type="match status" value="1"/>
</dbReference>
<feature type="domain" description="HAMP" evidence="6">
    <location>
        <begin position="323"/>
        <end position="376"/>
    </location>
</feature>
<comment type="cofactor">
    <cofactor evidence="1">
        <name>Mg(2+)</name>
        <dbReference type="ChEBI" id="CHEBI:18420"/>
    </cofactor>
</comment>
<reference evidence="8 9" key="1">
    <citation type="submission" date="2020-08" db="EMBL/GenBank/DDBJ databases">
        <title>Genomic Encyclopedia of Type Strains, Phase IV (KMG-IV): sequencing the most valuable type-strain genomes for metagenomic binning, comparative biology and taxonomic classification.</title>
        <authorList>
            <person name="Goeker M."/>
        </authorList>
    </citation>
    <scope>NUCLEOTIDE SEQUENCE [LARGE SCALE GENOMIC DNA]</scope>
    <source>
        <strain evidence="8 9">DSM 22359</strain>
    </source>
</reference>
<keyword evidence="9" id="KW-1185">Reference proteome</keyword>
<sequence length="589" mass="66717">MMATRFRPASWRLKYRIFAGFLLIGLVSCGVALMLAFTVNDVYSRFQNFTSFSQRVELGLDLSGRMVELQRLSGEFVNDGQALAADQASLVLSQAKQLLGELESTTGDRFGSRARIMNEHLSGFEQAFVEVRKQRERQSELVTDTITERALRYRQLLAEYEAGIGSEQTDWVARLERLRNSALQIERHMRNYFDRLDNALIREINSEVRYSRELIRELPVRREGIGNPGLVGQMDEALRSYQAAIVEAVQLTRGFLYLVNVVMAAETHEITYQAERLAEGLRNEMGRIETEMARSIRRAIWSALIGTFVTLCLILLLSWRLGQGIAGPIEQLTQGFRRLARGELAGDADLSGAGYEFRELSHAAQVFREKNEETRRLLVQYRELSEELEHRVNERTRELEQANLQLEKLSRTDELTRLANRRSFDEVLAVEWAVAQRSGLKLAMLMMDIDYFKPYNDHYGHLAGDDCLRQVAGTLEACMRRRTDLVARYGGEEFVAVLQDTDDQGALAMAETLRLAVRNLCITHQYSHLGIVSVSVGAAVATPATRPGEPSELIRLADQALYLAKQTGRDRACLLPFRPSSGTYRMATG</sequence>
<dbReference type="PANTHER" id="PTHR45138:SF9">
    <property type="entry name" value="DIGUANYLATE CYCLASE DGCM-RELATED"/>
    <property type="match status" value="1"/>
</dbReference>
<evidence type="ECO:0000256" key="4">
    <source>
        <dbReference type="SAM" id="Coils"/>
    </source>
</evidence>
<feature type="transmembrane region" description="Helical" evidence="5">
    <location>
        <begin position="299"/>
        <end position="319"/>
    </location>
</feature>
<dbReference type="PROSITE" id="PS51257">
    <property type="entry name" value="PROKAR_LIPOPROTEIN"/>
    <property type="match status" value="1"/>
</dbReference>
<dbReference type="InterPro" id="IPR043128">
    <property type="entry name" value="Rev_trsase/Diguanyl_cyclase"/>
</dbReference>
<organism evidence="8 9">
    <name type="scientific">Marinobacter oulmenensis</name>
    <dbReference type="NCBI Taxonomy" id="643747"/>
    <lineage>
        <taxon>Bacteria</taxon>
        <taxon>Pseudomonadati</taxon>
        <taxon>Pseudomonadota</taxon>
        <taxon>Gammaproteobacteria</taxon>
        <taxon>Pseudomonadales</taxon>
        <taxon>Marinobacteraceae</taxon>
        <taxon>Marinobacter</taxon>
    </lineage>
</organism>
<evidence type="ECO:0000256" key="2">
    <source>
        <dbReference type="ARBA" id="ARBA00012528"/>
    </source>
</evidence>
<evidence type="ECO:0000313" key="9">
    <source>
        <dbReference type="Proteomes" id="UP000591735"/>
    </source>
</evidence>
<dbReference type="GO" id="GO:1902201">
    <property type="term" value="P:negative regulation of bacterial-type flagellum-dependent cell motility"/>
    <property type="evidence" value="ECO:0007669"/>
    <property type="project" value="TreeGrafter"/>
</dbReference>
<dbReference type="SMART" id="SM00267">
    <property type="entry name" value="GGDEF"/>
    <property type="match status" value="1"/>
</dbReference>
<dbReference type="EC" id="2.7.7.65" evidence="2"/>
<dbReference type="PROSITE" id="PS50885">
    <property type="entry name" value="HAMP"/>
    <property type="match status" value="1"/>
</dbReference>
<evidence type="ECO:0000256" key="3">
    <source>
        <dbReference type="ARBA" id="ARBA00034247"/>
    </source>
</evidence>
<keyword evidence="5" id="KW-1133">Transmembrane helix</keyword>
<dbReference type="Pfam" id="PF00990">
    <property type="entry name" value="GGDEF"/>
    <property type="match status" value="1"/>
</dbReference>
<dbReference type="InterPro" id="IPR050469">
    <property type="entry name" value="Diguanylate_Cyclase"/>
</dbReference>
<dbReference type="InterPro" id="IPR003660">
    <property type="entry name" value="HAMP_dom"/>
</dbReference>
<dbReference type="InterPro" id="IPR029787">
    <property type="entry name" value="Nucleotide_cyclase"/>
</dbReference>
<evidence type="ECO:0000259" key="7">
    <source>
        <dbReference type="PROSITE" id="PS50887"/>
    </source>
</evidence>
<keyword evidence="5" id="KW-0472">Membrane</keyword>
<dbReference type="AlphaFoldDB" id="A0A840UH52"/>
<dbReference type="PANTHER" id="PTHR45138">
    <property type="entry name" value="REGULATORY COMPONENTS OF SENSORY TRANSDUCTION SYSTEM"/>
    <property type="match status" value="1"/>
</dbReference>
<dbReference type="RefSeq" id="WP_183700328.1">
    <property type="nucleotide sequence ID" value="NZ_JACHFE010000002.1"/>
</dbReference>
<dbReference type="GO" id="GO:0007165">
    <property type="term" value="P:signal transduction"/>
    <property type="evidence" value="ECO:0007669"/>
    <property type="project" value="InterPro"/>
</dbReference>
<dbReference type="Proteomes" id="UP000591735">
    <property type="component" value="Unassembled WGS sequence"/>
</dbReference>
<evidence type="ECO:0000259" key="6">
    <source>
        <dbReference type="PROSITE" id="PS50885"/>
    </source>
</evidence>
<gene>
    <name evidence="8" type="ORF">HNR38_000958</name>
</gene>
<dbReference type="CDD" id="cd01949">
    <property type="entry name" value="GGDEF"/>
    <property type="match status" value="1"/>
</dbReference>
<dbReference type="GO" id="GO:0005886">
    <property type="term" value="C:plasma membrane"/>
    <property type="evidence" value="ECO:0007669"/>
    <property type="project" value="TreeGrafter"/>
</dbReference>
<dbReference type="GO" id="GO:0052621">
    <property type="term" value="F:diguanylate cyclase activity"/>
    <property type="evidence" value="ECO:0007669"/>
    <property type="project" value="UniProtKB-EC"/>
</dbReference>
<keyword evidence="4" id="KW-0175">Coiled coil</keyword>
<dbReference type="GO" id="GO:0043709">
    <property type="term" value="P:cell adhesion involved in single-species biofilm formation"/>
    <property type="evidence" value="ECO:0007669"/>
    <property type="project" value="TreeGrafter"/>
</dbReference>
<dbReference type="EMBL" id="JACHFE010000002">
    <property type="protein sequence ID" value="MBB5320486.1"/>
    <property type="molecule type" value="Genomic_DNA"/>
</dbReference>
<feature type="coiled-coil region" evidence="4">
    <location>
        <begin position="367"/>
        <end position="412"/>
    </location>
</feature>
<dbReference type="SUPFAM" id="SSF55073">
    <property type="entry name" value="Nucleotide cyclase"/>
    <property type="match status" value="1"/>
</dbReference>
<dbReference type="InterPro" id="IPR000160">
    <property type="entry name" value="GGDEF_dom"/>
</dbReference>
<dbReference type="Gene3D" id="6.10.340.10">
    <property type="match status" value="1"/>
</dbReference>
<proteinExistence type="predicted"/>
<accession>A0A840UH52</accession>
<evidence type="ECO:0000313" key="8">
    <source>
        <dbReference type="EMBL" id="MBB5320486.1"/>
    </source>
</evidence>
<dbReference type="PROSITE" id="PS50887">
    <property type="entry name" value="GGDEF"/>
    <property type="match status" value="1"/>
</dbReference>
<dbReference type="FunFam" id="3.30.70.270:FF:000001">
    <property type="entry name" value="Diguanylate cyclase domain protein"/>
    <property type="match status" value="1"/>
</dbReference>